<evidence type="ECO:0000313" key="2">
    <source>
        <dbReference type="EMBL" id="ADV83462.1"/>
    </source>
</evidence>
<name>E8V1X4_TERSS</name>
<dbReference type="SUPFAM" id="SSF49478">
    <property type="entry name" value="Cna protein B-type domain"/>
    <property type="match status" value="1"/>
</dbReference>
<gene>
    <name evidence="2" type="ordered locus">AciPR4_2687</name>
</gene>
<accession>E8V1X4</accession>
<dbReference type="eggNOG" id="ENOG5033RK2">
    <property type="taxonomic scope" value="Bacteria"/>
</dbReference>
<evidence type="ECO:0000313" key="3">
    <source>
        <dbReference type="Proteomes" id="UP000006844"/>
    </source>
</evidence>
<keyword evidence="3" id="KW-1185">Reference proteome</keyword>
<dbReference type="KEGG" id="tsa:AciPR4_2687"/>
<dbReference type="Proteomes" id="UP000006844">
    <property type="component" value="Chromosome"/>
</dbReference>
<evidence type="ECO:0000256" key="1">
    <source>
        <dbReference type="SAM" id="Phobius"/>
    </source>
</evidence>
<reference evidence="2 3" key="1">
    <citation type="journal article" date="2012" name="Stand. Genomic Sci.">
        <title>Complete genome sequence of Terriglobus saanensis type strain SP1PR4(T), an Acidobacteria from tundra soil.</title>
        <authorList>
            <person name="Rawat S.R."/>
            <person name="Mannisto M.K."/>
            <person name="Starovoytov V."/>
            <person name="Goodwin L."/>
            <person name="Nolan M."/>
            <person name="Hauser L."/>
            <person name="Land M."/>
            <person name="Davenport K.W."/>
            <person name="Woyke T."/>
            <person name="Haggblom M.M."/>
        </authorList>
    </citation>
    <scope>NUCLEOTIDE SEQUENCE</scope>
    <source>
        <strain evidence="3">ATCC BAA-1853 / DSM 23119 / SP1PR4</strain>
    </source>
</reference>
<dbReference type="InterPro" id="IPR013783">
    <property type="entry name" value="Ig-like_fold"/>
</dbReference>
<keyword evidence="1" id="KW-1133">Transmembrane helix</keyword>
<dbReference type="RefSeq" id="WP_013569195.1">
    <property type="nucleotide sequence ID" value="NC_014963.1"/>
</dbReference>
<sequence length="423" mass="45701">MFHITEAKNYLPSRIPEDHLNKTKKLFLHRGRLNLRVPSSLDIRSLPEPRNEVRPKKVLRFNIMNCGTLCLFAIGCFVTTFSVAAQELSYASRELHLPDGPVPQNTTSVSISQSTTQGESALSGGVLDQTGAAVAGIDIHLEDATGEELRRSSTGTNGEFTFSNLPPGRYRVTVLPQKGFQGYASDALELSGQQAAAIPTIVLSVASAITEVTVRPTEEIAAEQIKAEEKQRLIGILPNYYVSFVHDAAPMTGAQKYGLALHEFLDPTRFVGTAIVAGVEQANNSYAGYGSNAAGYGKRYAAAYGDGLFQSMLSHAVFPALFHQDPRYFYQGTGSTKSRALHAISFALVVRDDSGRTAPNYSYLLGDVGAGLISNLYYPHADRGYGLVFTNALISLGGRAAGSLLHEFLDKHITKNVPKNSAP</sequence>
<feature type="transmembrane region" description="Helical" evidence="1">
    <location>
        <begin position="63"/>
        <end position="85"/>
    </location>
</feature>
<dbReference type="AlphaFoldDB" id="E8V1X4"/>
<dbReference type="Gene3D" id="2.60.40.10">
    <property type="entry name" value="Immunoglobulins"/>
    <property type="match status" value="1"/>
</dbReference>
<keyword evidence="1" id="KW-0472">Membrane</keyword>
<organism evidence="2 3">
    <name type="scientific">Terriglobus saanensis (strain ATCC BAA-1853 / DSM 23119 / SP1PR4)</name>
    <dbReference type="NCBI Taxonomy" id="401053"/>
    <lineage>
        <taxon>Bacteria</taxon>
        <taxon>Pseudomonadati</taxon>
        <taxon>Acidobacteriota</taxon>
        <taxon>Terriglobia</taxon>
        <taxon>Terriglobales</taxon>
        <taxon>Acidobacteriaceae</taxon>
        <taxon>Terriglobus</taxon>
    </lineage>
</organism>
<dbReference type="HOGENOM" id="CLU_053531_0_0_0"/>
<dbReference type="Pfam" id="PF13620">
    <property type="entry name" value="CarboxypepD_reg"/>
    <property type="match status" value="1"/>
</dbReference>
<dbReference type="EMBL" id="CP002467">
    <property type="protein sequence ID" value="ADV83462.1"/>
    <property type="molecule type" value="Genomic_DNA"/>
</dbReference>
<keyword evidence="1" id="KW-0812">Transmembrane</keyword>
<protein>
    <submittedName>
        <fullName evidence="2">Cna B domain protein</fullName>
    </submittedName>
</protein>
<proteinExistence type="predicted"/>